<feature type="region of interest" description="Disordered" evidence="2">
    <location>
        <begin position="1"/>
        <end position="47"/>
    </location>
</feature>
<sequence length="223" mass="25163">MALKSAKSKKQSFALVVSTPTVTKGQKRKSKVDPSKEKRKKKKGESTSVLALKRILLYFDEDKSQEKYNIDFSLQKVFNDNAALEKKVRELKREMQLLRMGKGVMEEEEEEDEDEEHKGEMVIEREGDKEDESDNAEHDVEAEEDDSSAIGSDAPSPSLSRKTGHKYALRQKEGKTILQHHGDPSHLDSIATYFSTTRLSTTCLSTTHTITTSFSPLLISRAI</sequence>
<reference evidence="3 4" key="1">
    <citation type="submission" date="2019-07" db="EMBL/GenBank/DDBJ databases">
        <title>De Novo Assembly of kiwifruit Actinidia rufa.</title>
        <authorList>
            <person name="Sugita-Konishi S."/>
            <person name="Sato K."/>
            <person name="Mori E."/>
            <person name="Abe Y."/>
            <person name="Kisaki G."/>
            <person name="Hamano K."/>
            <person name="Suezawa K."/>
            <person name="Otani M."/>
            <person name="Fukuda T."/>
            <person name="Manabe T."/>
            <person name="Gomi K."/>
            <person name="Tabuchi M."/>
            <person name="Akimitsu K."/>
            <person name="Kataoka I."/>
        </authorList>
    </citation>
    <scope>NUCLEOTIDE SEQUENCE [LARGE SCALE GENOMIC DNA]</scope>
    <source>
        <strain evidence="4">cv. Fuchu</strain>
    </source>
</reference>
<feature type="compositionally biased region" description="Acidic residues" evidence="2">
    <location>
        <begin position="106"/>
        <end position="115"/>
    </location>
</feature>
<evidence type="ECO:0000256" key="1">
    <source>
        <dbReference type="SAM" id="Coils"/>
    </source>
</evidence>
<keyword evidence="1" id="KW-0175">Coiled coil</keyword>
<comment type="caution">
    <text evidence="3">The sequence shown here is derived from an EMBL/GenBank/DDBJ whole genome shotgun (WGS) entry which is preliminary data.</text>
</comment>
<protein>
    <submittedName>
        <fullName evidence="3">Uncharacterized protein</fullName>
    </submittedName>
</protein>
<organism evidence="3 4">
    <name type="scientific">Actinidia rufa</name>
    <dbReference type="NCBI Taxonomy" id="165716"/>
    <lineage>
        <taxon>Eukaryota</taxon>
        <taxon>Viridiplantae</taxon>
        <taxon>Streptophyta</taxon>
        <taxon>Embryophyta</taxon>
        <taxon>Tracheophyta</taxon>
        <taxon>Spermatophyta</taxon>
        <taxon>Magnoliopsida</taxon>
        <taxon>eudicotyledons</taxon>
        <taxon>Gunneridae</taxon>
        <taxon>Pentapetalae</taxon>
        <taxon>asterids</taxon>
        <taxon>Ericales</taxon>
        <taxon>Actinidiaceae</taxon>
        <taxon>Actinidia</taxon>
    </lineage>
</organism>
<feature type="compositionally biased region" description="Basic and acidic residues" evidence="2">
    <location>
        <begin position="116"/>
        <end position="128"/>
    </location>
</feature>
<keyword evidence="4" id="KW-1185">Reference proteome</keyword>
<accession>A0A7J0FH05</accession>
<feature type="compositionally biased region" description="Basic residues" evidence="2">
    <location>
        <begin position="1"/>
        <end position="10"/>
    </location>
</feature>
<gene>
    <name evidence="3" type="ORF">Acr_12g0005110</name>
</gene>
<dbReference type="Proteomes" id="UP000585474">
    <property type="component" value="Unassembled WGS sequence"/>
</dbReference>
<evidence type="ECO:0000313" key="4">
    <source>
        <dbReference type="Proteomes" id="UP000585474"/>
    </source>
</evidence>
<dbReference type="EMBL" id="BJWL01000012">
    <property type="protein sequence ID" value="GFY97970.1"/>
    <property type="molecule type" value="Genomic_DNA"/>
</dbReference>
<feature type="compositionally biased region" description="Acidic residues" evidence="2">
    <location>
        <begin position="129"/>
        <end position="147"/>
    </location>
</feature>
<evidence type="ECO:0000256" key="2">
    <source>
        <dbReference type="SAM" id="MobiDB-lite"/>
    </source>
</evidence>
<dbReference type="AlphaFoldDB" id="A0A7J0FH05"/>
<feature type="region of interest" description="Disordered" evidence="2">
    <location>
        <begin position="102"/>
        <end position="168"/>
    </location>
</feature>
<proteinExistence type="predicted"/>
<feature type="coiled-coil region" evidence="1">
    <location>
        <begin position="74"/>
        <end position="101"/>
    </location>
</feature>
<name>A0A7J0FH05_9ERIC</name>
<evidence type="ECO:0000313" key="3">
    <source>
        <dbReference type="EMBL" id="GFY97970.1"/>
    </source>
</evidence>